<reference evidence="2" key="1">
    <citation type="submission" date="2021-06" db="EMBL/GenBank/DDBJ databases">
        <authorList>
            <person name="Kallberg Y."/>
            <person name="Tangrot J."/>
            <person name="Rosling A."/>
        </authorList>
    </citation>
    <scope>NUCLEOTIDE SEQUENCE</scope>
    <source>
        <strain evidence="2">BR232B</strain>
    </source>
</reference>
<dbReference type="Proteomes" id="UP000789739">
    <property type="component" value="Unassembled WGS sequence"/>
</dbReference>
<evidence type="ECO:0000313" key="2">
    <source>
        <dbReference type="EMBL" id="CAG8611420.1"/>
    </source>
</evidence>
<organism evidence="2 3">
    <name type="scientific">Paraglomus brasilianum</name>
    <dbReference type="NCBI Taxonomy" id="144538"/>
    <lineage>
        <taxon>Eukaryota</taxon>
        <taxon>Fungi</taxon>
        <taxon>Fungi incertae sedis</taxon>
        <taxon>Mucoromycota</taxon>
        <taxon>Glomeromycotina</taxon>
        <taxon>Glomeromycetes</taxon>
        <taxon>Paraglomerales</taxon>
        <taxon>Paraglomeraceae</taxon>
        <taxon>Paraglomus</taxon>
    </lineage>
</organism>
<evidence type="ECO:0000313" key="3">
    <source>
        <dbReference type="Proteomes" id="UP000789739"/>
    </source>
</evidence>
<name>A0A9N9GIT5_9GLOM</name>
<dbReference type="AlphaFoldDB" id="A0A9N9GIT5"/>
<comment type="caution">
    <text evidence="2">The sequence shown here is derived from an EMBL/GenBank/DDBJ whole genome shotgun (WGS) entry which is preliminary data.</text>
</comment>
<proteinExistence type="predicted"/>
<keyword evidence="3" id="KW-1185">Reference proteome</keyword>
<accession>A0A9N9GIT5</accession>
<gene>
    <name evidence="2" type="ORF">PBRASI_LOCUS8191</name>
</gene>
<feature type="region of interest" description="Disordered" evidence="1">
    <location>
        <begin position="55"/>
        <end position="81"/>
    </location>
</feature>
<feature type="compositionally biased region" description="Pro residues" evidence="1">
    <location>
        <begin position="59"/>
        <end position="80"/>
    </location>
</feature>
<dbReference type="EMBL" id="CAJVPI010001411">
    <property type="protein sequence ID" value="CAG8611420.1"/>
    <property type="molecule type" value="Genomic_DNA"/>
</dbReference>
<sequence>MHVALLDPVEKPPGRRFLETGFCPFGLGRRYFHVISPQSTCQPLILINQFNKQLNELSRPPPSPPVKDLPPSLRLPPPPGGLTIVMWQNGDS</sequence>
<evidence type="ECO:0000256" key="1">
    <source>
        <dbReference type="SAM" id="MobiDB-lite"/>
    </source>
</evidence>
<protein>
    <submittedName>
        <fullName evidence="2">5181_t:CDS:1</fullName>
    </submittedName>
</protein>
<dbReference type="OrthoDB" id="2417221at2759"/>